<protein>
    <submittedName>
        <fullName evidence="1">Uncharacterized protein</fullName>
    </submittedName>
</protein>
<organism evidence="1 2">
    <name type="scientific">Salmonirosea aquatica</name>
    <dbReference type="NCBI Taxonomy" id="2654236"/>
    <lineage>
        <taxon>Bacteria</taxon>
        <taxon>Pseudomonadati</taxon>
        <taxon>Bacteroidota</taxon>
        <taxon>Cytophagia</taxon>
        <taxon>Cytophagales</taxon>
        <taxon>Spirosomataceae</taxon>
        <taxon>Salmonirosea</taxon>
    </lineage>
</organism>
<evidence type="ECO:0000313" key="1">
    <source>
        <dbReference type="EMBL" id="MPR36587.1"/>
    </source>
</evidence>
<evidence type="ECO:0000313" key="2">
    <source>
        <dbReference type="Proteomes" id="UP000479293"/>
    </source>
</evidence>
<proteinExistence type="predicted"/>
<accession>A0A7C9FFD8</accession>
<reference evidence="1 2" key="1">
    <citation type="submission" date="2019-10" db="EMBL/GenBank/DDBJ databases">
        <title>Draft Genome Sequence of Cytophagaceae sp. SJW1-29.</title>
        <authorList>
            <person name="Choi A."/>
        </authorList>
    </citation>
    <scope>NUCLEOTIDE SEQUENCE [LARGE SCALE GENOMIC DNA]</scope>
    <source>
        <strain evidence="1 2">SJW1-29</strain>
    </source>
</reference>
<gene>
    <name evidence="1" type="ORF">GBK04_25405</name>
</gene>
<sequence length="98" mass="11369">MKNSRYPIFIEFPDVASPVRRQLADSLKHQFKSHFVGLASDGKIWFSFDSPHQLREFRDSTHLAYRLTLGMHTHDVSIPASSVTFSRQGSRYNVKCRK</sequence>
<keyword evidence="2" id="KW-1185">Reference proteome</keyword>
<dbReference type="RefSeq" id="WP_152764630.1">
    <property type="nucleotide sequence ID" value="NZ_WHLY01000002.1"/>
</dbReference>
<dbReference type="Proteomes" id="UP000479293">
    <property type="component" value="Unassembled WGS sequence"/>
</dbReference>
<dbReference type="EMBL" id="WHLY01000002">
    <property type="protein sequence ID" value="MPR36587.1"/>
    <property type="molecule type" value="Genomic_DNA"/>
</dbReference>
<dbReference type="AlphaFoldDB" id="A0A7C9FFD8"/>
<name>A0A7C9FFD8_9BACT</name>
<comment type="caution">
    <text evidence="1">The sequence shown here is derived from an EMBL/GenBank/DDBJ whole genome shotgun (WGS) entry which is preliminary data.</text>
</comment>